<dbReference type="FunFam" id="1.25.40.10:FF:000393">
    <property type="entry name" value="Pentatricopeptide repeat-containing protein At1g20230"/>
    <property type="match status" value="1"/>
</dbReference>
<dbReference type="PROSITE" id="PS51375">
    <property type="entry name" value="PPR"/>
    <property type="match status" value="8"/>
</dbReference>
<dbReference type="NCBIfam" id="TIGR00756">
    <property type="entry name" value="PPR"/>
    <property type="match status" value="8"/>
</dbReference>
<feature type="repeat" description="PPR" evidence="2">
    <location>
        <begin position="629"/>
        <end position="663"/>
    </location>
</feature>
<organism evidence="4 5">
    <name type="scientific">Dioscorea zingiberensis</name>
    <dbReference type="NCBI Taxonomy" id="325984"/>
    <lineage>
        <taxon>Eukaryota</taxon>
        <taxon>Viridiplantae</taxon>
        <taxon>Streptophyta</taxon>
        <taxon>Embryophyta</taxon>
        <taxon>Tracheophyta</taxon>
        <taxon>Spermatophyta</taxon>
        <taxon>Magnoliopsida</taxon>
        <taxon>Liliopsida</taxon>
        <taxon>Dioscoreales</taxon>
        <taxon>Dioscoreaceae</taxon>
        <taxon>Dioscorea</taxon>
    </lineage>
</organism>
<dbReference type="GO" id="GO:0009451">
    <property type="term" value="P:RNA modification"/>
    <property type="evidence" value="ECO:0007669"/>
    <property type="project" value="InterPro"/>
</dbReference>
<dbReference type="GO" id="GO:0003723">
    <property type="term" value="F:RNA binding"/>
    <property type="evidence" value="ECO:0007669"/>
    <property type="project" value="InterPro"/>
</dbReference>
<feature type="repeat" description="PPR" evidence="2">
    <location>
        <begin position="356"/>
        <end position="390"/>
    </location>
</feature>
<comment type="caution">
    <text evidence="4">The sequence shown here is derived from an EMBL/GenBank/DDBJ whole genome shotgun (WGS) entry which is preliminary data.</text>
</comment>
<dbReference type="FunFam" id="1.25.40.10:FF:000344">
    <property type="entry name" value="Pentatricopeptide repeat-containing protein"/>
    <property type="match status" value="1"/>
</dbReference>
<accession>A0A9D5HC50</accession>
<dbReference type="AlphaFoldDB" id="A0A9D5HC50"/>
<keyword evidence="1" id="KW-0677">Repeat</keyword>
<dbReference type="EMBL" id="JAGGNH010000005">
    <property type="protein sequence ID" value="KAJ0971104.1"/>
    <property type="molecule type" value="Genomic_DNA"/>
</dbReference>
<feature type="repeat" description="PPR" evidence="2">
    <location>
        <begin position="493"/>
        <end position="527"/>
    </location>
</feature>
<feature type="repeat" description="PPR" evidence="2">
    <location>
        <begin position="255"/>
        <end position="289"/>
    </location>
</feature>
<dbReference type="InterPro" id="IPR002885">
    <property type="entry name" value="PPR_rpt"/>
</dbReference>
<feature type="repeat" description="PPR" evidence="2">
    <location>
        <begin position="188"/>
        <end position="222"/>
    </location>
</feature>
<feature type="region of interest" description="Disordered" evidence="3">
    <location>
        <begin position="18"/>
        <end position="37"/>
    </location>
</feature>
<dbReference type="Pfam" id="PF20431">
    <property type="entry name" value="E_motif"/>
    <property type="match status" value="1"/>
</dbReference>
<dbReference type="Pfam" id="PF13041">
    <property type="entry name" value="PPR_2"/>
    <property type="match status" value="4"/>
</dbReference>
<dbReference type="PANTHER" id="PTHR47926:SF386">
    <property type="entry name" value="PENTATRICOPEPTIDE REPEAT-CONTAINING PROTEIN"/>
    <property type="match status" value="1"/>
</dbReference>
<name>A0A9D5HC50_9LILI</name>
<dbReference type="FunFam" id="1.25.40.10:FF:000366">
    <property type="entry name" value="Pentatricopeptide (PPR) repeat-containing protein"/>
    <property type="match status" value="1"/>
</dbReference>
<feature type="repeat" description="PPR" evidence="2">
    <location>
        <begin position="664"/>
        <end position="698"/>
    </location>
</feature>
<gene>
    <name evidence="4" type="ORF">J5N97_019063</name>
</gene>
<evidence type="ECO:0000256" key="1">
    <source>
        <dbReference type="ARBA" id="ARBA00022737"/>
    </source>
</evidence>
<keyword evidence="5" id="KW-1185">Reference proteome</keyword>
<dbReference type="InterPro" id="IPR046960">
    <property type="entry name" value="PPR_At4g14850-like_plant"/>
</dbReference>
<reference evidence="4" key="2">
    <citation type="journal article" date="2022" name="Hortic Res">
        <title>The genome of Dioscorea zingiberensis sheds light on the biosynthesis, origin and evolution of the medicinally important diosgenin saponins.</title>
        <authorList>
            <person name="Li Y."/>
            <person name="Tan C."/>
            <person name="Li Z."/>
            <person name="Guo J."/>
            <person name="Li S."/>
            <person name="Chen X."/>
            <person name="Wang C."/>
            <person name="Dai X."/>
            <person name="Yang H."/>
            <person name="Song W."/>
            <person name="Hou L."/>
            <person name="Xu J."/>
            <person name="Tong Z."/>
            <person name="Xu A."/>
            <person name="Yuan X."/>
            <person name="Wang W."/>
            <person name="Yang Q."/>
            <person name="Chen L."/>
            <person name="Sun Z."/>
            <person name="Wang K."/>
            <person name="Pan B."/>
            <person name="Chen J."/>
            <person name="Bao Y."/>
            <person name="Liu F."/>
            <person name="Qi X."/>
            <person name="Gang D.R."/>
            <person name="Wen J."/>
            <person name="Li J."/>
        </authorList>
    </citation>
    <scope>NUCLEOTIDE SEQUENCE</scope>
    <source>
        <strain evidence="4">Dzin_1.0</strain>
    </source>
</reference>
<feature type="repeat" description="PPR" evidence="2">
    <location>
        <begin position="391"/>
        <end position="421"/>
    </location>
</feature>
<dbReference type="OrthoDB" id="185373at2759"/>
<evidence type="ECO:0000313" key="4">
    <source>
        <dbReference type="EMBL" id="KAJ0971104.1"/>
    </source>
</evidence>
<dbReference type="Pfam" id="PF01535">
    <property type="entry name" value="PPR"/>
    <property type="match status" value="4"/>
</dbReference>
<evidence type="ECO:0000256" key="2">
    <source>
        <dbReference type="PROSITE-ProRule" id="PRU00708"/>
    </source>
</evidence>
<proteinExistence type="predicted"/>
<feature type="compositionally biased region" description="Polar residues" evidence="3">
    <location>
        <begin position="23"/>
        <end position="37"/>
    </location>
</feature>
<protein>
    <recommendedName>
        <fullName evidence="6">Pentatricopeptide repeat-containing protein</fullName>
    </recommendedName>
</protein>
<dbReference type="InterPro" id="IPR011990">
    <property type="entry name" value="TPR-like_helical_dom_sf"/>
</dbReference>
<dbReference type="InterPro" id="IPR046848">
    <property type="entry name" value="E_motif"/>
</dbReference>
<sequence>MGTLASACMAPLFAPPNKRSHLRASTTSLHNPNPRSKTQNVEHLHALLQDSPPSSAHYASALQSCNCLHLGRQIHAHVIKCEFSNHHEFLGTKLLLMYGRCGGFDDACLLFDRMPLRNVYTWTGILGVCVERGVFRKALMLFGELLMDGVGLEFFVFPVALKACAGHGVLGMGRELHGFVAKCGFLSNVYVGNALIDMYGKCGVPDEAMKVFDGMSERDCVSWNSVISGCAANGMVFDALEYLNSMELVDKLKPNLVSWSAAIGGFAQNGYDEEALELLYQMVESNVKPNAQTFASILPVCARLEALELGKEIHGYVMRHGLFSNSFAVNGLIDVYRRCNDMRSALEIFLRSLERNLVSYNTMIVGYCENGELHKAKELFERMELDKIKRDTISWSSLISGYCDNDKFSEALEMFRVMQVDDGIEADSFTLGSTAGACAALAAVRQGKEIHAHAIRRGLYSNKFISCALVDMYFKCHESEAAEVVFYDTTERNTVTWNILISSYAHANQINCMHESLSLMHKEGFEPNIYTWNGIVAGLMENAHNELAFKFFSEMQTSETKPDVFTIGMILTICSRLISLERGKQTHAYAIRCGYERDVHIGAALVDMYAKCGSIRLAKYAFDRITHHNLVSFNTMLSGYAMHGLGDDGLTLFHQMLADGFTPDAITFISILSSCVHNGSVKEGHQYFNMMTSYGIKPELQHYTCMIDLLSRSGQLIEAYDLIRRMPMEPDVVVWSALLGGCVIHRNVRLGEIAAKRLIELDDNNTSNYVLLANLYGIVQRQDDLTRTRQIMKEKAMNKSPGCSWIENKGQVHLFLANDASHKQADAIYDTLEILNSHMRMQHDLLVINTSFIS</sequence>
<reference evidence="4" key="1">
    <citation type="submission" date="2021-03" db="EMBL/GenBank/DDBJ databases">
        <authorList>
            <person name="Li Z."/>
            <person name="Yang C."/>
        </authorList>
    </citation>
    <scope>NUCLEOTIDE SEQUENCE</scope>
    <source>
        <strain evidence="4">Dzin_1.0</strain>
        <tissue evidence="4">Leaf</tissue>
    </source>
</reference>
<evidence type="ECO:0008006" key="6">
    <source>
        <dbReference type="Google" id="ProtNLM"/>
    </source>
</evidence>
<dbReference type="Gene3D" id="1.25.40.10">
    <property type="entry name" value="Tetratricopeptide repeat domain"/>
    <property type="match status" value="5"/>
</dbReference>
<feature type="repeat" description="PPR" evidence="2">
    <location>
        <begin position="528"/>
        <end position="562"/>
    </location>
</feature>
<dbReference type="PANTHER" id="PTHR47926">
    <property type="entry name" value="PENTATRICOPEPTIDE REPEAT-CONTAINING PROTEIN"/>
    <property type="match status" value="1"/>
</dbReference>
<dbReference type="Proteomes" id="UP001085076">
    <property type="component" value="Miscellaneous, Linkage group lg05"/>
</dbReference>
<evidence type="ECO:0000256" key="3">
    <source>
        <dbReference type="SAM" id="MobiDB-lite"/>
    </source>
</evidence>
<evidence type="ECO:0000313" key="5">
    <source>
        <dbReference type="Proteomes" id="UP001085076"/>
    </source>
</evidence>